<evidence type="ECO:0000313" key="2">
    <source>
        <dbReference type="EMBL" id="GAA55217.1"/>
    </source>
</evidence>
<dbReference type="AlphaFoldDB" id="G7YQI7"/>
<dbReference type="Proteomes" id="UP000008909">
    <property type="component" value="Unassembled WGS sequence"/>
</dbReference>
<protein>
    <recommendedName>
        <fullName evidence="4">Reverse transcriptase domain-containing protein</fullName>
    </recommendedName>
</protein>
<evidence type="ECO:0000256" key="1">
    <source>
        <dbReference type="SAM" id="MobiDB-lite"/>
    </source>
</evidence>
<organism evidence="2 3">
    <name type="scientific">Clonorchis sinensis</name>
    <name type="common">Chinese liver fluke</name>
    <dbReference type="NCBI Taxonomy" id="79923"/>
    <lineage>
        <taxon>Eukaryota</taxon>
        <taxon>Metazoa</taxon>
        <taxon>Spiralia</taxon>
        <taxon>Lophotrochozoa</taxon>
        <taxon>Platyhelminthes</taxon>
        <taxon>Trematoda</taxon>
        <taxon>Digenea</taxon>
        <taxon>Opisthorchiida</taxon>
        <taxon>Opisthorchiata</taxon>
        <taxon>Opisthorchiidae</taxon>
        <taxon>Clonorchis</taxon>
    </lineage>
</organism>
<evidence type="ECO:0008006" key="4">
    <source>
        <dbReference type="Google" id="ProtNLM"/>
    </source>
</evidence>
<gene>
    <name evidence="2" type="ORF">CLF_107295</name>
</gene>
<name>G7YQI7_CLOSI</name>
<sequence>MHMDTVQMFIRSARSTCLARETLTRGQQAGFRPVRGCVDQTFTFHQVLQRRHMYKRPTILVFLDFQGIFDSIDQDEERFVYNLTEIMQITQRRKKYQRNGRQLISPLLSKKVSDPKKLMHLDGSTLPVDKLIYLGSCINASGLGNNNSVGIRKTRTDFVNLYYPCRSRDVSLFVKSRCGAIRILTRLGQPGIISTLVLLSCGMADRHRKDATAERFRRITVGDFGAFPEYHGEIISVIPMHVMFLKEINCQQCEQVRIHKLNWLVQSRERVENVVVVQTSLPLLDCVYIRYSFSFEAIRSYLPKSTTNESEKYNQRTACIWFTIDADLGFGSCAHNKVAAFHNLQPWPDVCARYGTAIRRKGLAENLGMGKADGTRHRQKSRLSNSPLHTGRQYALKSLRLCSNQQLPSSAAANNSLAQADLGNIRARSHKMENELPVFRIVRPTVYRLTPDSTCDPPNLEKAPIHINELACEVHRRMECRQQVLIYSALKPILLEYIKTAILTACAKLDTTRTARWLQKLQTSMRCLMEPQFSDEESSVNLPISRPYFPVRGNSWL</sequence>
<evidence type="ECO:0000313" key="3">
    <source>
        <dbReference type="Proteomes" id="UP000008909"/>
    </source>
</evidence>
<proteinExistence type="predicted"/>
<keyword evidence="3" id="KW-1185">Reference proteome</keyword>
<feature type="region of interest" description="Disordered" evidence="1">
    <location>
        <begin position="368"/>
        <end position="387"/>
    </location>
</feature>
<dbReference type="EMBL" id="DF143979">
    <property type="protein sequence ID" value="GAA55217.1"/>
    <property type="molecule type" value="Genomic_DNA"/>
</dbReference>
<reference evidence="2" key="1">
    <citation type="journal article" date="2011" name="Genome Biol.">
        <title>The draft genome of the carcinogenic human liver fluke Clonorchis sinensis.</title>
        <authorList>
            <person name="Wang X."/>
            <person name="Chen W."/>
            <person name="Huang Y."/>
            <person name="Sun J."/>
            <person name="Men J."/>
            <person name="Liu H."/>
            <person name="Luo F."/>
            <person name="Guo L."/>
            <person name="Lv X."/>
            <person name="Deng C."/>
            <person name="Zhou C."/>
            <person name="Fan Y."/>
            <person name="Li X."/>
            <person name="Huang L."/>
            <person name="Hu Y."/>
            <person name="Liang C."/>
            <person name="Hu X."/>
            <person name="Xu J."/>
            <person name="Yu X."/>
        </authorList>
    </citation>
    <scope>NUCLEOTIDE SEQUENCE [LARGE SCALE GENOMIC DNA]</scope>
    <source>
        <strain evidence="2">Henan</strain>
    </source>
</reference>
<reference key="2">
    <citation type="submission" date="2011-10" db="EMBL/GenBank/DDBJ databases">
        <title>The genome and transcriptome sequence of Clonorchis sinensis provide insights into the carcinogenic liver fluke.</title>
        <authorList>
            <person name="Wang X."/>
            <person name="Huang Y."/>
            <person name="Chen W."/>
            <person name="Liu H."/>
            <person name="Guo L."/>
            <person name="Chen Y."/>
            <person name="Luo F."/>
            <person name="Zhou W."/>
            <person name="Sun J."/>
            <person name="Mao Q."/>
            <person name="Liang P."/>
            <person name="Zhou C."/>
            <person name="Tian Y."/>
            <person name="Men J."/>
            <person name="Lv X."/>
            <person name="Huang L."/>
            <person name="Zhou J."/>
            <person name="Hu Y."/>
            <person name="Li R."/>
            <person name="Zhang F."/>
            <person name="Lei H."/>
            <person name="Li X."/>
            <person name="Hu X."/>
            <person name="Liang C."/>
            <person name="Xu J."/>
            <person name="Wu Z."/>
            <person name="Yu X."/>
        </authorList>
    </citation>
    <scope>NUCLEOTIDE SEQUENCE</scope>
    <source>
        <strain>Henan</strain>
    </source>
</reference>
<accession>G7YQI7</accession>